<dbReference type="Proteomes" id="UP000260943">
    <property type="component" value="Unassembled WGS sequence"/>
</dbReference>
<organism evidence="3 4">
    <name type="scientific">Collinsella tanakaei</name>
    <dbReference type="NCBI Taxonomy" id="626935"/>
    <lineage>
        <taxon>Bacteria</taxon>
        <taxon>Bacillati</taxon>
        <taxon>Actinomycetota</taxon>
        <taxon>Coriobacteriia</taxon>
        <taxon>Coriobacteriales</taxon>
        <taxon>Coriobacteriaceae</taxon>
        <taxon>Collinsella</taxon>
    </lineage>
</organism>
<evidence type="ECO:0000313" key="3">
    <source>
        <dbReference type="EMBL" id="RGL11141.1"/>
    </source>
</evidence>
<keyword evidence="3" id="KW-0547">Nucleotide-binding</keyword>
<accession>A0A3E4QVM9</accession>
<dbReference type="SUPFAM" id="SSF52540">
    <property type="entry name" value="P-loop containing nucleoside triphosphate hydrolases"/>
    <property type="match status" value="1"/>
</dbReference>
<feature type="domain" description="DUF4143" evidence="2">
    <location>
        <begin position="222"/>
        <end position="384"/>
    </location>
</feature>
<dbReference type="InterPro" id="IPR025420">
    <property type="entry name" value="DUF4143"/>
</dbReference>
<evidence type="ECO:0000259" key="2">
    <source>
        <dbReference type="Pfam" id="PF13635"/>
    </source>
</evidence>
<evidence type="ECO:0000313" key="4">
    <source>
        <dbReference type="Proteomes" id="UP000260943"/>
    </source>
</evidence>
<dbReference type="PANTHER" id="PTHR33295">
    <property type="entry name" value="ATPASE"/>
    <property type="match status" value="1"/>
</dbReference>
<keyword evidence="3" id="KW-0067">ATP-binding</keyword>
<reference evidence="3 4" key="1">
    <citation type="submission" date="2018-08" db="EMBL/GenBank/DDBJ databases">
        <title>A genome reference for cultivated species of the human gut microbiota.</title>
        <authorList>
            <person name="Zou Y."/>
            <person name="Xue W."/>
            <person name="Luo G."/>
        </authorList>
    </citation>
    <scope>NUCLEOTIDE SEQUENCE [LARGE SCALE GENOMIC DNA]</scope>
    <source>
        <strain evidence="3 4">TF08-14</strain>
    </source>
</reference>
<comment type="caution">
    <text evidence="3">The sequence shown here is derived from an EMBL/GenBank/DDBJ whole genome shotgun (WGS) entry which is preliminary data.</text>
</comment>
<feature type="domain" description="AAA" evidence="1">
    <location>
        <begin position="18"/>
        <end position="152"/>
    </location>
</feature>
<dbReference type="InterPro" id="IPR027417">
    <property type="entry name" value="P-loop_NTPase"/>
</dbReference>
<dbReference type="Pfam" id="PF13173">
    <property type="entry name" value="AAA_14"/>
    <property type="match status" value="1"/>
</dbReference>
<dbReference type="AlphaFoldDB" id="A0A3E4QVM9"/>
<name>A0A3E4QVM9_9ACTN</name>
<evidence type="ECO:0000259" key="1">
    <source>
        <dbReference type="Pfam" id="PF13173"/>
    </source>
</evidence>
<dbReference type="GO" id="GO:0005524">
    <property type="term" value="F:ATP binding"/>
    <property type="evidence" value="ECO:0007669"/>
    <property type="project" value="UniProtKB-KW"/>
</dbReference>
<dbReference type="PANTHER" id="PTHR33295:SF7">
    <property type="entry name" value="ATPASE"/>
    <property type="match status" value="1"/>
</dbReference>
<sequence>MERTCMAELVAWKGRSGRKPLIVKGARQTGKTWLVKEFGRRQFADTVTIDFMLDESYKSLFAQDLDPRRIITQIELRTGRRIDPEDTLLFFDEIQEAPRGLTSLKYFCEQAPEYHVVAAGSYMGLGLRREGESYPVGKVDMLTFYPLTFEEFVRAAAGDVLADALEAGDMALLDSVADVIERHLKDYMVIGGMPEVVAEFVASGDYAECRRLQGDILQAYDADFSKRAPVRLLERMRMAWRSIPSQLAHENKKFVYGAVRPGARARDFEEALQWLEDYGVVYKVPRVAALRLPLGGYEDLSAFKLFCCDLGLLGAMAGLPETAVIDGSCVFTEFKGALTEQYVLQEYVAQGEQPVYWSNDSGSAEIDFALTSSRGIIPVEVKAGENLRSKSLRVACEKFCIDRAVRTSLSPYRDDGWLINVPLWAVMHSKRFALSQ</sequence>
<protein>
    <submittedName>
        <fullName evidence="3">ATP-binding protein</fullName>
    </submittedName>
</protein>
<gene>
    <name evidence="3" type="ORF">DXC81_03200</name>
</gene>
<proteinExistence type="predicted"/>
<dbReference type="InterPro" id="IPR041682">
    <property type="entry name" value="AAA_14"/>
</dbReference>
<dbReference type="Pfam" id="PF13635">
    <property type="entry name" value="DUF4143"/>
    <property type="match status" value="1"/>
</dbReference>
<dbReference type="EMBL" id="QSRJ01000003">
    <property type="protein sequence ID" value="RGL11141.1"/>
    <property type="molecule type" value="Genomic_DNA"/>
</dbReference>